<feature type="region of interest" description="Disordered" evidence="1">
    <location>
        <begin position="60"/>
        <end position="91"/>
    </location>
</feature>
<dbReference type="OrthoDB" id="2511156at2759"/>
<comment type="caution">
    <text evidence="4">The sequence shown here is derived from an EMBL/GenBank/DDBJ whole genome shotgun (WGS) entry which is preliminary data.</text>
</comment>
<evidence type="ECO:0000313" key="7">
    <source>
        <dbReference type="Proteomes" id="UP000325313"/>
    </source>
</evidence>
<name>A0A5B0MTM8_PUCGR</name>
<gene>
    <name evidence="3" type="ORF">PGT21_003263</name>
    <name evidence="4" type="ORF">PGT21_004214</name>
    <name evidence="5" type="ORF">PGTUg99_010615</name>
</gene>
<dbReference type="EMBL" id="VDEP01000244">
    <property type="protein sequence ID" value="KAA1120392.1"/>
    <property type="molecule type" value="Genomic_DNA"/>
</dbReference>
<dbReference type="Proteomes" id="UP000325313">
    <property type="component" value="Unassembled WGS sequence"/>
</dbReference>
<feature type="compositionally biased region" description="Acidic residues" evidence="1">
    <location>
        <begin position="75"/>
        <end position="91"/>
    </location>
</feature>
<proteinExistence type="predicted"/>
<organism evidence="4 6">
    <name type="scientific">Puccinia graminis f. sp. tritici</name>
    <dbReference type="NCBI Taxonomy" id="56615"/>
    <lineage>
        <taxon>Eukaryota</taxon>
        <taxon>Fungi</taxon>
        <taxon>Dikarya</taxon>
        <taxon>Basidiomycota</taxon>
        <taxon>Pucciniomycotina</taxon>
        <taxon>Pucciniomycetes</taxon>
        <taxon>Pucciniales</taxon>
        <taxon>Pucciniaceae</taxon>
        <taxon>Puccinia</taxon>
    </lineage>
</organism>
<keyword evidence="2" id="KW-0732">Signal</keyword>
<evidence type="ECO:0000313" key="3">
    <source>
        <dbReference type="EMBL" id="KAA1074379.1"/>
    </source>
</evidence>
<dbReference type="EMBL" id="VSWC01000131">
    <property type="protein sequence ID" value="KAA1080361.1"/>
    <property type="molecule type" value="Genomic_DNA"/>
</dbReference>
<evidence type="ECO:0000256" key="1">
    <source>
        <dbReference type="SAM" id="MobiDB-lite"/>
    </source>
</evidence>
<protein>
    <recommendedName>
        <fullName evidence="8">Secreted protein</fullName>
    </recommendedName>
</protein>
<dbReference type="AlphaFoldDB" id="A0A5B0MTM8"/>
<keyword evidence="6" id="KW-1185">Reference proteome</keyword>
<accession>A0A5B0MTM8</accession>
<evidence type="ECO:0008006" key="8">
    <source>
        <dbReference type="Google" id="ProtNLM"/>
    </source>
</evidence>
<feature type="signal peptide" evidence="2">
    <location>
        <begin position="1"/>
        <end position="22"/>
    </location>
</feature>
<evidence type="ECO:0000313" key="6">
    <source>
        <dbReference type="Proteomes" id="UP000324748"/>
    </source>
</evidence>
<sequence length="91" mass="9333">MKLLSMAATLIACLSFFEGTGAAPAPSLANQLDPLDMGVAAPELSQYQKRGDLFGQGSLEAVTGVGASETGETGETGETDDESDEDFSAED</sequence>
<dbReference type="Proteomes" id="UP000324748">
    <property type="component" value="Unassembled WGS sequence"/>
</dbReference>
<dbReference type="EMBL" id="VSWC01000157">
    <property type="protein sequence ID" value="KAA1074379.1"/>
    <property type="molecule type" value="Genomic_DNA"/>
</dbReference>
<evidence type="ECO:0000256" key="2">
    <source>
        <dbReference type="SAM" id="SignalP"/>
    </source>
</evidence>
<feature type="compositionally biased region" description="Low complexity" evidence="1">
    <location>
        <begin position="62"/>
        <end position="73"/>
    </location>
</feature>
<feature type="chain" id="PRO_5036137280" description="Secreted protein" evidence="2">
    <location>
        <begin position="23"/>
        <end position="91"/>
    </location>
</feature>
<evidence type="ECO:0000313" key="5">
    <source>
        <dbReference type="EMBL" id="KAA1120392.1"/>
    </source>
</evidence>
<evidence type="ECO:0000313" key="4">
    <source>
        <dbReference type="EMBL" id="KAA1080361.1"/>
    </source>
</evidence>
<reference evidence="6 7" key="1">
    <citation type="submission" date="2019-05" db="EMBL/GenBank/DDBJ databases">
        <title>Emergence of the Ug99 lineage of the wheat stem rust pathogen through somatic hybridization.</title>
        <authorList>
            <person name="Li F."/>
            <person name="Upadhyaya N.M."/>
            <person name="Sperschneider J."/>
            <person name="Matny O."/>
            <person name="Nguyen-Phuc H."/>
            <person name="Mago R."/>
            <person name="Raley C."/>
            <person name="Miller M.E."/>
            <person name="Silverstein K.A.T."/>
            <person name="Henningsen E."/>
            <person name="Hirsch C.D."/>
            <person name="Visser B."/>
            <person name="Pretorius Z.A."/>
            <person name="Steffenson B.J."/>
            <person name="Schwessinger B."/>
            <person name="Dodds P.N."/>
            <person name="Figueroa M."/>
        </authorList>
    </citation>
    <scope>NUCLEOTIDE SEQUENCE [LARGE SCALE GENOMIC DNA]</scope>
    <source>
        <strain evidence="4">21-0</strain>
        <strain evidence="5 7">Ug99</strain>
    </source>
</reference>